<accession>A0A6A5RDJ8</accession>
<keyword evidence="2" id="KW-1185">Reference proteome</keyword>
<dbReference type="AlphaFoldDB" id="A0A6A5RDJ8"/>
<dbReference type="EMBL" id="ML978984">
    <property type="protein sequence ID" value="KAF1925390.1"/>
    <property type="molecule type" value="Genomic_DNA"/>
</dbReference>
<reference evidence="1" key="1">
    <citation type="journal article" date="2020" name="Stud. Mycol.">
        <title>101 Dothideomycetes genomes: a test case for predicting lifestyles and emergence of pathogens.</title>
        <authorList>
            <person name="Haridas S."/>
            <person name="Albert R."/>
            <person name="Binder M."/>
            <person name="Bloem J."/>
            <person name="Labutti K."/>
            <person name="Salamov A."/>
            <person name="Andreopoulos B."/>
            <person name="Baker S."/>
            <person name="Barry K."/>
            <person name="Bills G."/>
            <person name="Bluhm B."/>
            <person name="Cannon C."/>
            <person name="Castanera R."/>
            <person name="Culley D."/>
            <person name="Daum C."/>
            <person name="Ezra D."/>
            <person name="Gonzalez J."/>
            <person name="Henrissat B."/>
            <person name="Kuo A."/>
            <person name="Liang C."/>
            <person name="Lipzen A."/>
            <person name="Lutzoni F."/>
            <person name="Magnuson J."/>
            <person name="Mondo S."/>
            <person name="Nolan M."/>
            <person name="Ohm R."/>
            <person name="Pangilinan J."/>
            <person name="Park H.-J."/>
            <person name="Ramirez L."/>
            <person name="Alfaro M."/>
            <person name="Sun H."/>
            <person name="Tritt A."/>
            <person name="Yoshinaga Y."/>
            <person name="Zwiers L.-H."/>
            <person name="Turgeon B."/>
            <person name="Goodwin S."/>
            <person name="Spatafora J."/>
            <person name="Crous P."/>
            <person name="Grigoriev I."/>
        </authorList>
    </citation>
    <scope>NUCLEOTIDE SEQUENCE</scope>
    <source>
        <strain evidence="1">CBS 183.55</strain>
    </source>
</reference>
<sequence>MQDIISFRGLDSLKTSSENSNEMARLADIDTKNMVKLTMKSQKDASTLKKVTWLTSIYLPASFVSVSVCCRFASSAVIANSI</sequence>
<dbReference type="GeneID" id="54351216"/>
<organism evidence="1 2">
    <name type="scientific">Didymella exigua CBS 183.55</name>
    <dbReference type="NCBI Taxonomy" id="1150837"/>
    <lineage>
        <taxon>Eukaryota</taxon>
        <taxon>Fungi</taxon>
        <taxon>Dikarya</taxon>
        <taxon>Ascomycota</taxon>
        <taxon>Pezizomycotina</taxon>
        <taxon>Dothideomycetes</taxon>
        <taxon>Pleosporomycetidae</taxon>
        <taxon>Pleosporales</taxon>
        <taxon>Pleosporineae</taxon>
        <taxon>Didymellaceae</taxon>
        <taxon>Didymella</taxon>
    </lineage>
</organism>
<dbReference type="Proteomes" id="UP000800082">
    <property type="component" value="Unassembled WGS sequence"/>
</dbReference>
<dbReference type="RefSeq" id="XP_033445642.1">
    <property type="nucleotide sequence ID" value="XM_033593548.1"/>
</dbReference>
<proteinExistence type="predicted"/>
<dbReference type="OrthoDB" id="5396681at2759"/>
<protein>
    <submittedName>
        <fullName evidence="1">Uncharacterized protein</fullName>
    </submittedName>
</protein>
<evidence type="ECO:0000313" key="1">
    <source>
        <dbReference type="EMBL" id="KAF1925390.1"/>
    </source>
</evidence>
<name>A0A6A5RDJ8_9PLEO</name>
<gene>
    <name evidence="1" type="ORF">M421DRAFT_423719</name>
</gene>
<evidence type="ECO:0000313" key="2">
    <source>
        <dbReference type="Proteomes" id="UP000800082"/>
    </source>
</evidence>